<comment type="caution">
    <text evidence="1">The sequence shown here is derived from an EMBL/GenBank/DDBJ whole genome shotgun (WGS) entry which is preliminary data.</text>
</comment>
<organism evidence="1 2">
    <name type="scientific">Prevotella disiens FB035-09AN</name>
    <dbReference type="NCBI Taxonomy" id="866771"/>
    <lineage>
        <taxon>Bacteria</taxon>
        <taxon>Pseudomonadati</taxon>
        <taxon>Bacteroidota</taxon>
        <taxon>Bacteroidia</taxon>
        <taxon>Bacteroidales</taxon>
        <taxon>Prevotellaceae</taxon>
        <taxon>Prevotella</taxon>
    </lineage>
</organism>
<dbReference type="AlphaFoldDB" id="E1KP89"/>
<name>E1KP89_9BACT</name>
<dbReference type="EMBL" id="AEDO01000013">
    <property type="protein sequence ID" value="EFL46784.1"/>
    <property type="molecule type" value="Genomic_DNA"/>
</dbReference>
<proteinExistence type="predicted"/>
<reference evidence="1 2" key="1">
    <citation type="submission" date="2010-08" db="EMBL/GenBank/DDBJ databases">
        <authorList>
            <person name="Durkin A.S."/>
            <person name="Madupu R."/>
            <person name="Torralba M."/>
            <person name="Gillis M."/>
            <person name="Methe B."/>
            <person name="Sutton G."/>
            <person name="Nelson K.E."/>
        </authorList>
    </citation>
    <scope>NUCLEOTIDE SEQUENCE [LARGE SCALE GENOMIC DNA]</scope>
    <source>
        <strain evidence="1 2">FB035-09AN</strain>
    </source>
</reference>
<dbReference type="Proteomes" id="UP000003610">
    <property type="component" value="Unassembled WGS sequence"/>
</dbReference>
<sequence>MVDMCNDAEISYFIHLKLSSLTCKVNIKSEKYEKSAYKNAQKHLKHLGCRVNQQVQN</sequence>
<protein>
    <submittedName>
        <fullName evidence="1">Uncharacterized protein</fullName>
    </submittedName>
</protein>
<gene>
    <name evidence="1" type="ORF">HMPREF9296_2627</name>
</gene>
<evidence type="ECO:0000313" key="2">
    <source>
        <dbReference type="Proteomes" id="UP000003610"/>
    </source>
</evidence>
<dbReference type="STRING" id="866771.HMPREF9296_2627"/>
<accession>E1KP89</accession>
<evidence type="ECO:0000313" key="1">
    <source>
        <dbReference type="EMBL" id="EFL46784.1"/>
    </source>
</evidence>